<organism evidence="5 6">
    <name type="scientific">Leersia perrieri</name>
    <dbReference type="NCBI Taxonomy" id="77586"/>
    <lineage>
        <taxon>Eukaryota</taxon>
        <taxon>Viridiplantae</taxon>
        <taxon>Streptophyta</taxon>
        <taxon>Embryophyta</taxon>
        <taxon>Tracheophyta</taxon>
        <taxon>Spermatophyta</taxon>
        <taxon>Magnoliopsida</taxon>
        <taxon>Liliopsida</taxon>
        <taxon>Poales</taxon>
        <taxon>Poaceae</taxon>
        <taxon>BOP clade</taxon>
        <taxon>Oryzoideae</taxon>
        <taxon>Oryzeae</taxon>
        <taxon>Oryzinae</taxon>
        <taxon>Leersia</taxon>
    </lineage>
</organism>
<reference evidence="6" key="2">
    <citation type="submission" date="2013-12" db="EMBL/GenBank/DDBJ databases">
        <authorList>
            <person name="Yu Y."/>
            <person name="Lee S."/>
            <person name="de Baynast K."/>
            <person name="Wissotski M."/>
            <person name="Liu L."/>
            <person name="Talag J."/>
            <person name="Goicoechea J."/>
            <person name="Angelova A."/>
            <person name="Jetty R."/>
            <person name="Kudrna D."/>
            <person name="Golser W."/>
            <person name="Rivera L."/>
            <person name="Zhang J."/>
            <person name="Wing R."/>
        </authorList>
    </citation>
    <scope>NUCLEOTIDE SEQUENCE</scope>
</reference>
<evidence type="ECO:0000313" key="6">
    <source>
        <dbReference type="Proteomes" id="UP000032180"/>
    </source>
</evidence>
<keyword evidence="2" id="KW-0677">Repeat</keyword>
<proteinExistence type="predicted"/>
<evidence type="ECO:0000256" key="2">
    <source>
        <dbReference type="ARBA" id="ARBA00022737"/>
    </source>
</evidence>
<dbReference type="Pfam" id="PF01657">
    <property type="entry name" value="Stress-antifung"/>
    <property type="match status" value="1"/>
</dbReference>
<feature type="domain" description="Gnk2-homologous" evidence="4">
    <location>
        <begin position="141"/>
        <end position="254"/>
    </location>
</feature>
<feature type="region of interest" description="Disordered" evidence="3">
    <location>
        <begin position="267"/>
        <end position="290"/>
    </location>
</feature>
<reference evidence="5 6" key="1">
    <citation type="submission" date="2012-08" db="EMBL/GenBank/DDBJ databases">
        <title>Oryza genome evolution.</title>
        <authorList>
            <person name="Wing R.A."/>
        </authorList>
    </citation>
    <scope>NUCLEOTIDE SEQUENCE</scope>
</reference>
<accession>A0A0D9WZV0</accession>
<sequence length="290" mass="32743">MASRRLPPPLFLLLHAATYGHRRRGQYLLHGLRQNGQVQGQQHLPKERPIFNLLPSRLRHLHYRHRLCKELRRRPARQGLRPGHMPWRHSRQSHLLRVPLYGFRGGADTLPVRQGCYPLLRWVHHALLRSGFPLRQREFTGGRPQHHGEKASRGGKQLRHMLVDSLVAKTVERAAASDDPSRKMATGEAVFDADNQQQITKVYALAQCTPDLTELQCTACLKGIMETLALRLPGAVGERVAGVRCNIRFEVYPFYIGEAMVRLEGAEASSPSPLPSSPPLHPVEPVVSND</sequence>
<evidence type="ECO:0000256" key="1">
    <source>
        <dbReference type="ARBA" id="ARBA00022729"/>
    </source>
</evidence>
<dbReference type="EnsemblPlants" id="LPERR07G14780.1">
    <property type="protein sequence ID" value="LPERR07G14780.1"/>
    <property type="gene ID" value="LPERR07G14780"/>
</dbReference>
<dbReference type="Gene3D" id="3.30.430.20">
    <property type="entry name" value="Gnk2 domain, C-X8-C-X2-C motif"/>
    <property type="match status" value="1"/>
</dbReference>
<dbReference type="PANTHER" id="PTHR32099">
    <property type="entry name" value="CYSTEINE-RICH REPEAT SECRETORY PROTEIN"/>
    <property type="match status" value="1"/>
</dbReference>
<dbReference type="PANTHER" id="PTHR32099:SF107">
    <property type="entry name" value="GNK2-HOMOLOGOUS DOMAIN-CONTAINING PROTEIN"/>
    <property type="match status" value="1"/>
</dbReference>
<protein>
    <recommendedName>
        <fullName evidence="4">Gnk2-homologous domain-containing protein</fullName>
    </recommendedName>
</protein>
<dbReference type="InterPro" id="IPR002902">
    <property type="entry name" value="GNK2"/>
</dbReference>
<dbReference type="InterPro" id="IPR038408">
    <property type="entry name" value="GNK2_sf"/>
</dbReference>
<keyword evidence="6" id="KW-1185">Reference proteome</keyword>
<feature type="compositionally biased region" description="Pro residues" evidence="3">
    <location>
        <begin position="272"/>
        <end position="282"/>
    </location>
</feature>
<dbReference type="CDD" id="cd23509">
    <property type="entry name" value="Gnk2-like"/>
    <property type="match status" value="1"/>
</dbReference>
<dbReference type="Gramene" id="LPERR07G14780.1">
    <property type="protein sequence ID" value="LPERR07G14780.1"/>
    <property type="gene ID" value="LPERR07G14780"/>
</dbReference>
<name>A0A0D9WZV0_9ORYZ</name>
<evidence type="ECO:0000259" key="4">
    <source>
        <dbReference type="PROSITE" id="PS51473"/>
    </source>
</evidence>
<dbReference type="PROSITE" id="PS51473">
    <property type="entry name" value="GNK2"/>
    <property type="match status" value="1"/>
</dbReference>
<reference evidence="5" key="3">
    <citation type="submission" date="2015-04" db="UniProtKB">
        <authorList>
            <consortium name="EnsemblPlants"/>
        </authorList>
    </citation>
    <scope>IDENTIFICATION</scope>
</reference>
<dbReference type="STRING" id="77586.A0A0D9WZV0"/>
<keyword evidence="1" id="KW-0732">Signal</keyword>
<evidence type="ECO:0000313" key="5">
    <source>
        <dbReference type="EnsemblPlants" id="LPERR07G14780.1"/>
    </source>
</evidence>
<evidence type="ECO:0000256" key="3">
    <source>
        <dbReference type="SAM" id="MobiDB-lite"/>
    </source>
</evidence>
<dbReference type="AlphaFoldDB" id="A0A0D9WZV0"/>
<dbReference type="Proteomes" id="UP000032180">
    <property type="component" value="Chromosome 7"/>
</dbReference>
<dbReference type="HOGENOM" id="CLU_960950_0_0_1"/>